<comment type="subcellular location">
    <subcellularLocation>
        <location evidence="1">Membrane</location>
        <topology evidence="1">Multi-pass membrane protein</topology>
    </subcellularLocation>
</comment>
<dbReference type="PANTHER" id="PTHR43495">
    <property type="entry name" value="GABA PERMEASE"/>
    <property type="match status" value="1"/>
</dbReference>
<proteinExistence type="inferred from homology"/>
<keyword evidence="5" id="KW-0029">Amino-acid transport</keyword>
<accession>A0A9Q4C8V4</accession>
<keyword evidence="3" id="KW-0813">Transport</keyword>
<feature type="transmembrane region" description="Helical" evidence="8">
    <location>
        <begin position="47"/>
        <end position="66"/>
    </location>
</feature>
<keyword evidence="7 8" id="KW-0472">Membrane</keyword>
<sequence length="468" mass="50176">MTSTENTGTELGTGLKTRHLTMMGLGSAIGAGLFLGTGVGIQIAGPAVLLAYIFAGIMVVFVMQMLGEMAAARPASGSFSNYAEMAFGHWAGFSTGWLYWYLLVMVMGAEMTGAAGIMSQWFGVAPWIPALVCVVIFAVINLWKVSGFGEFEFWFAFIKVAVIIIFLTIGTLLIFGVFPDTDAVGFSNFIGEHGFMPNGISGVAAGLLAVAFAFGGIEIVTIAAAESDNPARNIATAVRSVIWRIVVFYLGAVLVITFLLPYDEISGADSAAESPFTRVLEMAHVPGIVGIMELVIVLALLSAFNAQIYGTSRFAYSLATRGNAPKLLGRTNNDGVPMNAVLLSMFFAFVSVALQYWNPAGLLTFLFNAVGGSLLLIWGFTILSYLRLHPEMERRGELSVRMWGFPWLGWVTLGMLIVLTLLMLSDGAARYQVLSVIIVFGALIGLSFLTPGARMAKADKAARARELK</sequence>
<comment type="similarity">
    <text evidence="2">Belongs to the amino acid-polyamine-organocation (APC) superfamily. Amino acid transporter (AAT) (TC 2.A.3.1) family.</text>
</comment>
<evidence type="ECO:0000256" key="2">
    <source>
        <dbReference type="ARBA" id="ARBA00008583"/>
    </source>
</evidence>
<dbReference type="Pfam" id="PF00324">
    <property type="entry name" value="AA_permease"/>
    <property type="match status" value="1"/>
</dbReference>
<name>A0A9Q4C8V4_9CORY</name>
<evidence type="ECO:0000256" key="3">
    <source>
        <dbReference type="ARBA" id="ARBA00022448"/>
    </source>
</evidence>
<dbReference type="PROSITE" id="PS00218">
    <property type="entry name" value="AMINO_ACID_PERMEASE_1"/>
    <property type="match status" value="1"/>
</dbReference>
<feature type="transmembrane region" description="Helical" evidence="8">
    <location>
        <begin position="198"/>
        <end position="220"/>
    </location>
</feature>
<feature type="transmembrane region" description="Helical" evidence="8">
    <location>
        <begin position="241"/>
        <end position="262"/>
    </location>
</feature>
<dbReference type="Gene3D" id="1.20.1740.10">
    <property type="entry name" value="Amino acid/polyamine transporter I"/>
    <property type="match status" value="1"/>
</dbReference>
<dbReference type="Proteomes" id="UP001071478">
    <property type="component" value="Unassembled WGS sequence"/>
</dbReference>
<feature type="domain" description="Amino acid permease/ SLC12A" evidence="9">
    <location>
        <begin position="19"/>
        <end position="426"/>
    </location>
</feature>
<keyword evidence="4 8" id="KW-0812">Transmembrane</keyword>
<dbReference type="InterPro" id="IPR004841">
    <property type="entry name" value="AA-permease/SLC12A_dom"/>
</dbReference>
<organism evidence="10 11">
    <name type="scientific">Corynebacterium pygosceleis</name>
    <dbReference type="NCBI Taxonomy" id="2800406"/>
    <lineage>
        <taxon>Bacteria</taxon>
        <taxon>Bacillati</taxon>
        <taxon>Actinomycetota</taxon>
        <taxon>Actinomycetes</taxon>
        <taxon>Mycobacteriales</taxon>
        <taxon>Corynebacteriaceae</taxon>
        <taxon>Corynebacterium</taxon>
    </lineage>
</organism>
<dbReference type="PIRSF" id="PIRSF006060">
    <property type="entry name" value="AA_transporter"/>
    <property type="match status" value="1"/>
</dbReference>
<evidence type="ECO:0000313" key="11">
    <source>
        <dbReference type="Proteomes" id="UP001071478"/>
    </source>
</evidence>
<evidence type="ECO:0000256" key="1">
    <source>
        <dbReference type="ARBA" id="ARBA00004141"/>
    </source>
</evidence>
<evidence type="ECO:0000259" key="9">
    <source>
        <dbReference type="Pfam" id="PF00324"/>
    </source>
</evidence>
<dbReference type="EMBL" id="JAPMKU010000003">
    <property type="protein sequence ID" value="MCX7468702.1"/>
    <property type="molecule type" value="Genomic_DNA"/>
</dbReference>
<keyword evidence="6 8" id="KW-1133">Transmembrane helix</keyword>
<evidence type="ECO:0000256" key="6">
    <source>
        <dbReference type="ARBA" id="ARBA00022989"/>
    </source>
</evidence>
<feature type="transmembrane region" description="Helical" evidence="8">
    <location>
        <begin position="336"/>
        <end position="357"/>
    </location>
</feature>
<dbReference type="RefSeq" id="WP_248086133.1">
    <property type="nucleotide sequence ID" value="NZ_JALNJA010000003.1"/>
</dbReference>
<dbReference type="InterPro" id="IPR004840">
    <property type="entry name" value="Amino_acid_permease_CS"/>
</dbReference>
<feature type="transmembrane region" description="Helical" evidence="8">
    <location>
        <begin position="431"/>
        <end position="450"/>
    </location>
</feature>
<feature type="transmembrane region" description="Helical" evidence="8">
    <location>
        <begin position="121"/>
        <end position="143"/>
    </location>
</feature>
<evidence type="ECO:0000256" key="5">
    <source>
        <dbReference type="ARBA" id="ARBA00022970"/>
    </source>
</evidence>
<feature type="transmembrane region" description="Helical" evidence="8">
    <location>
        <begin position="20"/>
        <end position="41"/>
    </location>
</feature>
<reference evidence="10" key="1">
    <citation type="submission" date="2022-11" db="EMBL/GenBank/DDBJ databases">
        <title>Corynebacterium sp. isolated from Penguins.</title>
        <authorList>
            <person name="Sedlar K."/>
            <person name="Svec P."/>
        </authorList>
    </citation>
    <scope>NUCLEOTIDE SEQUENCE</scope>
    <source>
        <strain evidence="10">P7374</strain>
    </source>
</reference>
<dbReference type="GO" id="GO:0055085">
    <property type="term" value="P:transmembrane transport"/>
    <property type="evidence" value="ECO:0007669"/>
    <property type="project" value="InterPro"/>
</dbReference>
<evidence type="ECO:0000256" key="7">
    <source>
        <dbReference type="ARBA" id="ARBA00023136"/>
    </source>
</evidence>
<dbReference type="PANTHER" id="PTHR43495:SF5">
    <property type="entry name" value="GAMMA-AMINOBUTYRIC ACID PERMEASE"/>
    <property type="match status" value="1"/>
</dbReference>
<gene>
    <name evidence="10" type="ORF">OS129_07420</name>
</gene>
<protein>
    <submittedName>
        <fullName evidence="10">Amino acid permease</fullName>
    </submittedName>
</protein>
<feature type="transmembrane region" description="Helical" evidence="8">
    <location>
        <begin position="155"/>
        <end position="178"/>
    </location>
</feature>
<comment type="caution">
    <text evidence="10">The sequence shown here is derived from an EMBL/GenBank/DDBJ whole genome shotgun (WGS) entry which is preliminary data.</text>
</comment>
<feature type="transmembrane region" description="Helical" evidence="8">
    <location>
        <begin position="87"/>
        <end position="109"/>
    </location>
</feature>
<feature type="transmembrane region" description="Helical" evidence="8">
    <location>
        <begin position="282"/>
        <end position="304"/>
    </location>
</feature>
<dbReference type="GO" id="GO:0006865">
    <property type="term" value="P:amino acid transport"/>
    <property type="evidence" value="ECO:0007669"/>
    <property type="project" value="UniProtKB-KW"/>
</dbReference>
<dbReference type="AlphaFoldDB" id="A0A9Q4C8V4"/>
<dbReference type="GO" id="GO:0016020">
    <property type="term" value="C:membrane"/>
    <property type="evidence" value="ECO:0007669"/>
    <property type="project" value="UniProtKB-SubCell"/>
</dbReference>
<dbReference type="FunFam" id="1.20.1740.10:FF:000001">
    <property type="entry name" value="Amino acid permease"/>
    <property type="match status" value="1"/>
</dbReference>
<feature type="transmembrane region" description="Helical" evidence="8">
    <location>
        <begin position="407"/>
        <end position="425"/>
    </location>
</feature>
<feature type="transmembrane region" description="Helical" evidence="8">
    <location>
        <begin position="363"/>
        <end position="386"/>
    </location>
</feature>
<evidence type="ECO:0000313" key="10">
    <source>
        <dbReference type="EMBL" id="MCX7468702.1"/>
    </source>
</evidence>
<evidence type="ECO:0000256" key="8">
    <source>
        <dbReference type="SAM" id="Phobius"/>
    </source>
</evidence>
<evidence type="ECO:0000256" key="4">
    <source>
        <dbReference type="ARBA" id="ARBA00022692"/>
    </source>
</evidence>